<reference evidence="8 9" key="1">
    <citation type="submission" date="2019-12" db="EMBL/GenBank/DDBJ databases">
        <authorList>
            <person name="Alioto T."/>
            <person name="Alioto T."/>
            <person name="Gomez Garrido J."/>
        </authorList>
    </citation>
    <scope>NUCLEOTIDE SEQUENCE [LARGE SCALE GENOMIC DNA]</scope>
</reference>
<dbReference type="PROSITE" id="PS50089">
    <property type="entry name" value="ZF_RING_2"/>
    <property type="match status" value="1"/>
</dbReference>
<feature type="domain" description="RING-type" evidence="7">
    <location>
        <begin position="170"/>
        <end position="211"/>
    </location>
</feature>
<dbReference type="GO" id="GO:0016874">
    <property type="term" value="F:ligase activity"/>
    <property type="evidence" value="ECO:0007669"/>
    <property type="project" value="UniProtKB-KW"/>
</dbReference>
<comment type="caution">
    <text evidence="8">The sequence shown here is derived from an EMBL/GenBank/DDBJ whole genome shotgun (WGS) entry which is preliminary data.</text>
</comment>
<accession>A0A8S0Q7N7</accession>
<organism evidence="8 9">
    <name type="scientific">Olea europaea subsp. europaea</name>
    <dbReference type="NCBI Taxonomy" id="158383"/>
    <lineage>
        <taxon>Eukaryota</taxon>
        <taxon>Viridiplantae</taxon>
        <taxon>Streptophyta</taxon>
        <taxon>Embryophyta</taxon>
        <taxon>Tracheophyta</taxon>
        <taxon>Spermatophyta</taxon>
        <taxon>Magnoliopsida</taxon>
        <taxon>eudicotyledons</taxon>
        <taxon>Gunneridae</taxon>
        <taxon>Pentapetalae</taxon>
        <taxon>asterids</taxon>
        <taxon>lamiids</taxon>
        <taxon>Lamiales</taxon>
        <taxon>Oleaceae</taxon>
        <taxon>Oleeae</taxon>
        <taxon>Olea</taxon>
    </lineage>
</organism>
<evidence type="ECO:0000313" key="9">
    <source>
        <dbReference type="Proteomes" id="UP000594638"/>
    </source>
</evidence>
<keyword evidence="4 6" id="KW-0863">Zinc-finger</keyword>
<evidence type="ECO:0000256" key="1">
    <source>
        <dbReference type="ARBA" id="ARBA00000900"/>
    </source>
</evidence>
<dbReference type="GO" id="GO:0061630">
    <property type="term" value="F:ubiquitin protein ligase activity"/>
    <property type="evidence" value="ECO:0007669"/>
    <property type="project" value="UniProtKB-EC"/>
</dbReference>
<evidence type="ECO:0000256" key="6">
    <source>
        <dbReference type="PROSITE-ProRule" id="PRU00175"/>
    </source>
</evidence>
<evidence type="ECO:0000256" key="5">
    <source>
        <dbReference type="ARBA" id="ARBA00022833"/>
    </source>
</evidence>
<dbReference type="SUPFAM" id="SSF57850">
    <property type="entry name" value="RING/U-box"/>
    <property type="match status" value="1"/>
</dbReference>
<keyword evidence="3" id="KW-0479">Metal-binding</keyword>
<dbReference type="GO" id="GO:0016567">
    <property type="term" value="P:protein ubiquitination"/>
    <property type="evidence" value="ECO:0007669"/>
    <property type="project" value="TreeGrafter"/>
</dbReference>
<evidence type="ECO:0000256" key="2">
    <source>
        <dbReference type="ARBA" id="ARBA00012483"/>
    </source>
</evidence>
<dbReference type="GO" id="GO:0008270">
    <property type="term" value="F:zinc ion binding"/>
    <property type="evidence" value="ECO:0007669"/>
    <property type="project" value="UniProtKB-KW"/>
</dbReference>
<dbReference type="CDD" id="cd16454">
    <property type="entry name" value="RING-H2_PA-TM-RING"/>
    <property type="match status" value="1"/>
</dbReference>
<dbReference type="GO" id="GO:0005737">
    <property type="term" value="C:cytoplasm"/>
    <property type="evidence" value="ECO:0007669"/>
    <property type="project" value="TreeGrafter"/>
</dbReference>
<dbReference type="Gramene" id="OE9A030914T1">
    <property type="protein sequence ID" value="OE9A030914C1"/>
    <property type="gene ID" value="OE9A030914"/>
</dbReference>
<name>A0A8S0Q7N7_OLEEU</name>
<dbReference type="InterPro" id="IPR001841">
    <property type="entry name" value="Znf_RING"/>
</dbReference>
<evidence type="ECO:0000256" key="4">
    <source>
        <dbReference type="ARBA" id="ARBA00022771"/>
    </source>
</evidence>
<gene>
    <name evidence="8" type="ORF">OLEA9_A030914</name>
</gene>
<evidence type="ECO:0000256" key="3">
    <source>
        <dbReference type="ARBA" id="ARBA00022723"/>
    </source>
</evidence>
<protein>
    <recommendedName>
        <fullName evidence="2">RING-type E3 ubiquitin transferase</fullName>
        <ecNumber evidence="2">2.3.2.27</ecNumber>
    </recommendedName>
</protein>
<keyword evidence="5" id="KW-0862">Zinc</keyword>
<dbReference type="Proteomes" id="UP000594638">
    <property type="component" value="Unassembled WGS sequence"/>
</dbReference>
<dbReference type="PANTHER" id="PTHR15710">
    <property type="entry name" value="E3 UBIQUITIN-PROTEIN LIGASE PRAJA"/>
    <property type="match status" value="1"/>
</dbReference>
<dbReference type="SMART" id="SM00184">
    <property type="entry name" value="RING"/>
    <property type="match status" value="1"/>
</dbReference>
<proteinExistence type="predicted"/>
<keyword evidence="8" id="KW-0436">Ligase</keyword>
<dbReference type="PANTHER" id="PTHR15710:SF77">
    <property type="entry name" value="RING-H2 FINGER PROTEIN ATL21B"/>
    <property type="match status" value="1"/>
</dbReference>
<evidence type="ECO:0000313" key="8">
    <source>
        <dbReference type="EMBL" id="CAA2962918.1"/>
    </source>
</evidence>
<evidence type="ECO:0000259" key="7">
    <source>
        <dbReference type="PROSITE" id="PS50089"/>
    </source>
</evidence>
<comment type="catalytic activity">
    <reaction evidence="1">
        <text>S-ubiquitinyl-[E2 ubiquitin-conjugating enzyme]-L-cysteine + [acceptor protein]-L-lysine = [E2 ubiquitin-conjugating enzyme]-L-cysteine + N(6)-ubiquitinyl-[acceptor protein]-L-lysine.</text>
        <dbReference type="EC" id="2.3.2.27"/>
    </reaction>
</comment>
<dbReference type="InterPro" id="IPR013083">
    <property type="entry name" value="Znf_RING/FYVE/PHD"/>
</dbReference>
<keyword evidence="9" id="KW-1185">Reference proteome</keyword>
<dbReference type="EMBL" id="CACTIH010001806">
    <property type="protein sequence ID" value="CAA2962918.1"/>
    <property type="molecule type" value="Genomic_DNA"/>
</dbReference>
<dbReference type="Gene3D" id="3.30.40.10">
    <property type="entry name" value="Zinc/RING finger domain, C3HC4 (zinc finger)"/>
    <property type="match status" value="1"/>
</dbReference>
<dbReference type="AlphaFoldDB" id="A0A8S0Q7N7"/>
<sequence>MEYHRRHTFIDMDYPPERVHSSISTNHLLVEFRFQTTKRLLKFNNVGLLESVTETQEQETSKTICLESSALFADLKQFVDVELASYDITPRSRQQRLSSLLTSFALLRWKKFVVVGIREVLETWLIERTLQESFEESDGVDMVPTSMDTIMSLQKKEMEYKKDGTELESCTICLEDISMGSVVSTLPCRHVFHDDCISSWLKRSHYCPICRFEMPVAVD</sequence>
<dbReference type="EC" id="2.3.2.27" evidence="2"/>
<dbReference type="OrthoDB" id="941227at2759"/>
<dbReference type="Pfam" id="PF13639">
    <property type="entry name" value="zf-RING_2"/>
    <property type="match status" value="1"/>
</dbReference>